<sequence length="248" mass="28571">MAGHRWRVAPLDHDLPEHLVGQWEELMVLKWHEVIYRLTQEGIVAEPAAAVRDFLLFMMLKGVENDRSCRLSVPAHIDEVWHSVLVDPVLYMSLSRIVGIEPVIPHDPMGEYDSDELKMRRRQAALDKFAELYGYRYTYNHRGVGYVCGASESAARNRGDYVFTQPREAREYIQLIMKTFEGKTFHLWARRDATVADVKDGVERVDGAPIEEQRLIFAGRQLEDGRTLSDYNVQDGATMHIILRLRGC</sequence>
<protein>
    <recommendedName>
        <fullName evidence="1">Ubiquitin-like domain-containing protein</fullName>
    </recommendedName>
</protein>
<dbReference type="PhylomeDB" id="A0A0G4EST5"/>
<feature type="domain" description="Ubiquitin-like" evidence="1">
    <location>
        <begin position="173"/>
        <end position="244"/>
    </location>
</feature>
<dbReference type="STRING" id="1169540.A0A0G4EST5"/>
<reference evidence="2 3" key="1">
    <citation type="submission" date="2014-11" db="EMBL/GenBank/DDBJ databases">
        <authorList>
            <person name="Zhu J."/>
            <person name="Qi W."/>
            <person name="Song R."/>
        </authorList>
    </citation>
    <scope>NUCLEOTIDE SEQUENCE [LARGE SCALE GENOMIC DNA]</scope>
</reference>
<name>A0A0G4EST5_VITBC</name>
<dbReference type="SUPFAM" id="SSF54236">
    <property type="entry name" value="Ubiquitin-like"/>
    <property type="match status" value="1"/>
</dbReference>
<dbReference type="OMA" id="EVWHAHI"/>
<gene>
    <name evidence="2" type="ORF">Vbra_8086</name>
</gene>
<dbReference type="InParanoid" id="A0A0G4EST5"/>
<evidence type="ECO:0000259" key="1">
    <source>
        <dbReference type="SMART" id="SM00213"/>
    </source>
</evidence>
<dbReference type="OrthoDB" id="428577at2759"/>
<evidence type="ECO:0000313" key="3">
    <source>
        <dbReference type="Proteomes" id="UP000041254"/>
    </source>
</evidence>
<dbReference type="Pfam" id="PF00240">
    <property type="entry name" value="ubiquitin"/>
    <property type="match status" value="1"/>
</dbReference>
<accession>A0A0G4EST5</accession>
<dbReference type="SMART" id="SM00213">
    <property type="entry name" value="UBQ"/>
    <property type="match status" value="1"/>
</dbReference>
<keyword evidence="3" id="KW-1185">Reference proteome</keyword>
<organism evidence="2 3">
    <name type="scientific">Vitrella brassicaformis (strain CCMP3155)</name>
    <dbReference type="NCBI Taxonomy" id="1169540"/>
    <lineage>
        <taxon>Eukaryota</taxon>
        <taxon>Sar</taxon>
        <taxon>Alveolata</taxon>
        <taxon>Colpodellida</taxon>
        <taxon>Vitrellaceae</taxon>
        <taxon>Vitrella</taxon>
    </lineage>
</organism>
<dbReference type="InterPro" id="IPR050158">
    <property type="entry name" value="Ubiquitin_ubiquitin-like"/>
</dbReference>
<dbReference type="InterPro" id="IPR019956">
    <property type="entry name" value="Ubiquitin_dom"/>
</dbReference>
<proteinExistence type="predicted"/>
<dbReference type="PANTHER" id="PTHR10666">
    <property type="entry name" value="UBIQUITIN"/>
    <property type="match status" value="1"/>
</dbReference>
<dbReference type="VEuPathDB" id="CryptoDB:Vbra_8086"/>
<dbReference type="InterPro" id="IPR000626">
    <property type="entry name" value="Ubiquitin-like_dom"/>
</dbReference>
<dbReference type="PRINTS" id="PR00348">
    <property type="entry name" value="UBIQUITIN"/>
</dbReference>
<dbReference type="AlphaFoldDB" id="A0A0G4EST5"/>
<dbReference type="EMBL" id="CDMY01000302">
    <property type="protein sequence ID" value="CEM00945.1"/>
    <property type="molecule type" value="Genomic_DNA"/>
</dbReference>
<dbReference type="InterPro" id="IPR029071">
    <property type="entry name" value="Ubiquitin-like_domsf"/>
</dbReference>
<dbReference type="Proteomes" id="UP000041254">
    <property type="component" value="Unassembled WGS sequence"/>
</dbReference>
<dbReference type="Gene3D" id="3.10.20.90">
    <property type="entry name" value="Phosphatidylinositol 3-kinase Catalytic Subunit, Chain A, domain 1"/>
    <property type="match status" value="1"/>
</dbReference>
<evidence type="ECO:0000313" key="2">
    <source>
        <dbReference type="EMBL" id="CEM00945.1"/>
    </source>
</evidence>